<proteinExistence type="predicted"/>
<gene>
    <name evidence="2" type="ORF">PGTUg99_000601</name>
</gene>
<evidence type="ECO:0000313" key="2">
    <source>
        <dbReference type="EMBL" id="KAA1138126.1"/>
    </source>
</evidence>
<dbReference type="AlphaFoldDB" id="A0A5B0SIW4"/>
<feature type="region of interest" description="Disordered" evidence="1">
    <location>
        <begin position="82"/>
        <end position="106"/>
    </location>
</feature>
<reference evidence="2 3" key="1">
    <citation type="submission" date="2019-05" db="EMBL/GenBank/DDBJ databases">
        <title>Emergence of the Ug99 lineage of the wheat stem rust pathogen through somatic hybridization.</title>
        <authorList>
            <person name="Li F."/>
            <person name="Upadhyaya N.M."/>
            <person name="Sperschneider J."/>
            <person name="Matny O."/>
            <person name="Nguyen-Phuc H."/>
            <person name="Mago R."/>
            <person name="Raley C."/>
            <person name="Miller M.E."/>
            <person name="Silverstein K.A.T."/>
            <person name="Henningsen E."/>
            <person name="Hirsch C.D."/>
            <person name="Visser B."/>
            <person name="Pretorius Z.A."/>
            <person name="Steffenson B.J."/>
            <person name="Schwessinger B."/>
            <person name="Dodds P.N."/>
            <person name="Figueroa M."/>
        </authorList>
    </citation>
    <scope>NUCLEOTIDE SEQUENCE [LARGE SCALE GENOMIC DNA]</scope>
    <source>
        <strain evidence="2 3">Ug99</strain>
    </source>
</reference>
<organism evidence="2 3">
    <name type="scientific">Puccinia graminis f. sp. tritici</name>
    <dbReference type="NCBI Taxonomy" id="56615"/>
    <lineage>
        <taxon>Eukaryota</taxon>
        <taxon>Fungi</taxon>
        <taxon>Dikarya</taxon>
        <taxon>Basidiomycota</taxon>
        <taxon>Pucciniomycotina</taxon>
        <taxon>Pucciniomycetes</taxon>
        <taxon>Pucciniales</taxon>
        <taxon>Pucciniaceae</taxon>
        <taxon>Puccinia</taxon>
    </lineage>
</organism>
<feature type="compositionally biased region" description="Low complexity" evidence="1">
    <location>
        <begin position="86"/>
        <end position="106"/>
    </location>
</feature>
<dbReference type="EMBL" id="VDEP01000003">
    <property type="protein sequence ID" value="KAA1138126.1"/>
    <property type="molecule type" value="Genomic_DNA"/>
</dbReference>
<evidence type="ECO:0000256" key="1">
    <source>
        <dbReference type="SAM" id="MobiDB-lite"/>
    </source>
</evidence>
<name>A0A5B0SIW4_PUCGR</name>
<comment type="caution">
    <text evidence="2">The sequence shown here is derived from an EMBL/GenBank/DDBJ whole genome shotgun (WGS) entry which is preliminary data.</text>
</comment>
<sequence length="106" mass="11416">MASAQRLSLAPVTLWAVGAPCGTLGLTPFPGYTALQIIRALHALRFLPAPFSLGFFRFIRLLSSLLQPNPTVQLTPTLHLSPTNQPTTTLHSSPTLLPHPSTVTHL</sequence>
<dbReference type="Proteomes" id="UP000325313">
    <property type="component" value="Unassembled WGS sequence"/>
</dbReference>
<protein>
    <submittedName>
        <fullName evidence="2">Uncharacterized protein</fullName>
    </submittedName>
</protein>
<accession>A0A5B0SIW4</accession>
<evidence type="ECO:0000313" key="3">
    <source>
        <dbReference type="Proteomes" id="UP000325313"/>
    </source>
</evidence>